<evidence type="ECO:0000256" key="1">
    <source>
        <dbReference type="ARBA" id="ARBA00004162"/>
    </source>
</evidence>
<evidence type="ECO:0000256" key="3">
    <source>
        <dbReference type="ARBA" id="ARBA00022692"/>
    </source>
</evidence>
<dbReference type="Proteomes" id="UP000515703">
    <property type="component" value="Chromosome"/>
</dbReference>
<dbReference type="EMBL" id="AP023368">
    <property type="protein sequence ID" value="BCJ99428.1"/>
    <property type="molecule type" value="Genomic_DNA"/>
</dbReference>
<sequence length="63" mass="7099">MENKRLYRSRKNRMIAGVCGGFAEYLNIDPTIVRLVIVLLAIFGVSAGFWIYLIAAIIVPNEE</sequence>
<gene>
    <name evidence="8" type="ORF">bsdcttw_24690</name>
</gene>
<dbReference type="PANTHER" id="PTHR33885:SF3">
    <property type="entry name" value="PHAGE SHOCK PROTEIN C"/>
    <property type="match status" value="1"/>
</dbReference>
<feature type="transmembrane region" description="Helical" evidence="6">
    <location>
        <begin position="35"/>
        <end position="59"/>
    </location>
</feature>
<organism evidence="8 9">
    <name type="scientific">Anaerocolumna chitinilytica</name>
    <dbReference type="NCBI Taxonomy" id="1727145"/>
    <lineage>
        <taxon>Bacteria</taxon>
        <taxon>Bacillati</taxon>
        <taxon>Bacillota</taxon>
        <taxon>Clostridia</taxon>
        <taxon>Lachnospirales</taxon>
        <taxon>Lachnospiraceae</taxon>
        <taxon>Anaerocolumna</taxon>
    </lineage>
</organism>
<dbReference type="InterPro" id="IPR007168">
    <property type="entry name" value="Phageshock_PspC_N"/>
</dbReference>
<evidence type="ECO:0000313" key="8">
    <source>
        <dbReference type="EMBL" id="BCJ99428.1"/>
    </source>
</evidence>
<evidence type="ECO:0000313" key="9">
    <source>
        <dbReference type="Proteomes" id="UP000515703"/>
    </source>
</evidence>
<accession>A0A7I8DLZ1</accession>
<dbReference type="PANTHER" id="PTHR33885">
    <property type="entry name" value="PHAGE SHOCK PROTEIN C"/>
    <property type="match status" value="1"/>
</dbReference>
<keyword evidence="2" id="KW-1003">Cell membrane</keyword>
<reference evidence="8 9" key="2">
    <citation type="submission" date="2020-08" db="EMBL/GenBank/DDBJ databases">
        <authorList>
            <person name="Ueki A."/>
            <person name="Tonouchi A."/>
        </authorList>
    </citation>
    <scope>NUCLEOTIDE SEQUENCE [LARGE SCALE GENOMIC DNA]</scope>
    <source>
        <strain evidence="8 9">CTTW</strain>
    </source>
</reference>
<dbReference type="RefSeq" id="WP_185255198.1">
    <property type="nucleotide sequence ID" value="NZ_AP023368.1"/>
</dbReference>
<comment type="subcellular location">
    <subcellularLocation>
        <location evidence="1">Cell membrane</location>
        <topology evidence="1">Single-pass membrane protein</topology>
    </subcellularLocation>
</comment>
<proteinExistence type="predicted"/>
<keyword evidence="3 6" id="KW-0812">Transmembrane</keyword>
<evidence type="ECO:0000256" key="2">
    <source>
        <dbReference type="ARBA" id="ARBA00022475"/>
    </source>
</evidence>
<evidence type="ECO:0000256" key="5">
    <source>
        <dbReference type="ARBA" id="ARBA00023136"/>
    </source>
</evidence>
<keyword evidence="9" id="KW-1185">Reference proteome</keyword>
<name>A0A7I8DLZ1_9FIRM</name>
<keyword evidence="4 6" id="KW-1133">Transmembrane helix</keyword>
<dbReference type="GO" id="GO:0005886">
    <property type="term" value="C:plasma membrane"/>
    <property type="evidence" value="ECO:0007669"/>
    <property type="project" value="UniProtKB-SubCell"/>
</dbReference>
<dbReference type="Pfam" id="PF04024">
    <property type="entry name" value="PspC"/>
    <property type="match status" value="1"/>
</dbReference>
<evidence type="ECO:0000256" key="6">
    <source>
        <dbReference type="SAM" id="Phobius"/>
    </source>
</evidence>
<reference evidence="8 9" key="1">
    <citation type="submission" date="2020-08" db="EMBL/GenBank/DDBJ databases">
        <title>Draft genome sequencing of an Anaerocolumna strain isolated from anoxic soil subjected to BSD treatment.</title>
        <authorList>
            <person name="Uek A."/>
            <person name="Tonouchi A."/>
        </authorList>
    </citation>
    <scope>NUCLEOTIDE SEQUENCE [LARGE SCALE GENOMIC DNA]</scope>
    <source>
        <strain evidence="8 9">CTTW</strain>
    </source>
</reference>
<dbReference type="KEGG" id="acht:bsdcttw_24690"/>
<dbReference type="InterPro" id="IPR052027">
    <property type="entry name" value="PspC"/>
</dbReference>
<dbReference type="AlphaFoldDB" id="A0A7I8DLZ1"/>
<evidence type="ECO:0000256" key="4">
    <source>
        <dbReference type="ARBA" id="ARBA00022989"/>
    </source>
</evidence>
<evidence type="ECO:0000259" key="7">
    <source>
        <dbReference type="Pfam" id="PF04024"/>
    </source>
</evidence>
<protein>
    <submittedName>
        <fullName evidence="8">PspC family transcriptional regulator</fullName>
    </submittedName>
</protein>
<keyword evidence="5 6" id="KW-0472">Membrane</keyword>
<feature type="domain" description="Phage shock protein PspC N-terminal" evidence="7">
    <location>
        <begin position="4"/>
        <end position="62"/>
    </location>
</feature>